<dbReference type="AlphaFoldDB" id="A0AA39LCU6"/>
<keyword evidence="1" id="KW-1133">Transmembrane helix</keyword>
<dbReference type="EMBL" id="JAPDFR010000001">
    <property type="protein sequence ID" value="KAK0392598.1"/>
    <property type="molecule type" value="Genomic_DNA"/>
</dbReference>
<feature type="transmembrane region" description="Helical" evidence="1">
    <location>
        <begin position="56"/>
        <end position="72"/>
    </location>
</feature>
<accession>A0AA39LCU6</accession>
<name>A0AA39LCU6_SARSR</name>
<dbReference type="Proteomes" id="UP001175261">
    <property type="component" value="Unassembled WGS sequence"/>
</dbReference>
<evidence type="ECO:0000313" key="3">
    <source>
        <dbReference type="Proteomes" id="UP001175261"/>
    </source>
</evidence>
<gene>
    <name evidence="2" type="ORF">NLU13_2093</name>
</gene>
<keyword evidence="3" id="KW-1185">Reference proteome</keyword>
<dbReference type="InterPro" id="IPR025363">
    <property type="entry name" value="DUF4267"/>
</dbReference>
<protein>
    <submittedName>
        <fullName evidence="2">Uncharacterized protein</fullName>
    </submittedName>
</protein>
<keyword evidence="1" id="KW-0472">Membrane</keyword>
<keyword evidence="1" id="KW-0812">Transmembrane</keyword>
<dbReference type="Pfam" id="PF14087">
    <property type="entry name" value="DUF4267"/>
    <property type="match status" value="1"/>
</dbReference>
<proteinExistence type="predicted"/>
<reference evidence="2" key="1">
    <citation type="submission" date="2022-10" db="EMBL/GenBank/DDBJ databases">
        <title>Determination and structural analysis of whole genome sequence of Sarocladium strictum F4-1.</title>
        <authorList>
            <person name="Hu L."/>
            <person name="Jiang Y."/>
        </authorList>
    </citation>
    <scope>NUCLEOTIDE SEQUENCE</scope>
    <source>
        <strain evidence="2">F4-1</strain>
    </source>
</reference>
<evidence type="ECO:0000313" key="2">
    <source>
        <dbReference type="EMBL" id="KAK0392598.1"/>
    </source>
</evidence>
<sequence>MSHPYLLRASLVPLGIFFAFGVNGMLNPNGHLRALHFPLHTETTAQKLNHALMRIWGIRNISVAYLFFLLWSTGDEVLMARGLLAGLAIAVTDGFVSRALTGGNELMHWGTLPVVGGIAAGVPEAHWTSDMELKLERQV</sequence>
<feature type="transmembrane region" description="Helical" evidence="1">
    <location>
        <begin position="6"/>
        <end position="26"/>
    </location>
</feature>
<evidence type="ECO:0000256" key="1">
    <source>
        <dbReference type="SAM" id="Phobius"/>
    </source>
</evidence>
<comment type="caution">
    <text evidence="2">The sequence shown here is derived from an EMBL/GenBank/DDBJ whole genome shotgun (WGS) entry which is preliminary data.</text>
</comment>
<organism evidence="2 3">
    <name type="scientific">Sarocladium strictum</name>
    <name type="common">Black bundle disease fungus</name>
    <name type="synonym">Acremonium strictum</name>
    <dbReference type="NCBI Taxonomy" id="5046"/>
    <lineage>
        <taxon>Eukaryota</taxon>
        <taxon>Fungi</taxon>
        <taxon>Dikarya</taxon>
        <taxon>Ascomycota</taxon>
        <taxon>Pezizomycotina</taxon>
        <taxon>Sordariomycetes</taxon>
        <taxon>Hypocreomycetidae</taxon>
        <taxon>Hypocreales</taxon>
        <taxon>Sarocladiaceae</taxon>
        <taxon>Sarocladium</taxon>
    </lineage>
</organism>